<dbReference type="InParanoid" id="A0A369KAN9"/>
<evidence type="ECO:0000313" key="2">
    <source>
        <dbReference type="Proteomes" id="UP000076154"/>
    </source>
</evidence>
<gene>
    <name evidence="1" type="ORF">Hypma_002094</name>
</gene>
<proteinExistence type="predicted"/>
<organism evidence="1 2">
    <name type="scientific">Hypsizygus marmoreus</name>
    <name type="common">White beech mushroom</name>
    <name type="synonym">Agaricus marmoreus</name>
    <dbReference type="NCBI Taxonomy" id="39966"/>
    <lineage>
        <taxon>Eukaryota</taxon>
        <taxon>Fungi</taxon>
        <taxon>Dikarya</taxon>
        <taxon>Basidiomycota</taxon>
        <taxon>Agaricomycotina</taxon>
        <taxon>Agaricomycetes</taxon>
        <taxon>Agaricomycetidae</taxon>
        <taxon>Agaricales</taxon>
        <taxon>Tricholomatineae</taxon>
        <taxon>Lyophyllaceae</taxon>
        <taxon>Hypsizygus</taxon>
    </lineage>
</organism>
<sequence length="112" mass="12691">MESTTGFPGDCSRRCIMINVAYQKDTWLVTGRFFFSEHDDGVIDLWDLGFTTPGSREEHDFHVEIKGFQPVRDGAEGHPGGMLKGLYEIDPLSSTPTFELMRKVTIARPIWP</sequence>
<dbReference type="EMBL" id="LUEZ02000013">
    <property type="protein sequence ID" value="RDB27996.1"/>
    <property type="molecule type" value="Genomic_DNA"/>
</dbReference>
<dbReference type="Proteomes" id="UP000076154">
    <property type="component" value="Unassembled WGS sequence"/>
</dbReference>
<name>A0A369KAN9_HYPMA</name>
<accession>A0A369KAN9</accession>
<dbReference type="OrthoDB" id="2688364at2759"/>
<dbReference type="AlphaFoldDB" id="A0A369KAN9"/>
<comment type="caution">
    <text evidence="1">The sequence shown here is derived from an EMBL/GenBank/DDBJ whole genome shotgun (WGS) entry which is preliminary data.</text>
</comment>
<evidence type="ECO:0000313" key="1">
    <source>
        <dbReference type="EMBL" id="RDB27996.1"/>
    </source>
</evidence>
<protein>
    <submittedName>
        <fullName evidence="1">Uncharacterized protein</fullName>
    </submittedName>
</protein>
<reference evidence="1" key="1">
    <citation type="submission" date="2018-04" db="EMBL/GenBank/DDBJ databases">
        <title>Whole genome sequencing of Hypsizygus marmoreus.</title>
        <authorList>
            <person name="Choi I.-G."/>
            <person name="Min B."/>
            <person name="Kim J.-G."/>
            <person name="Kim S."/>
            <person name="Oh Y.-L."/>
            <person name="Kong W.-S."/>
            <person name="Park H."/>
            <person name="Jeong J."/>
            <person name="Song E.-S."/>
        </authorList>
    </citation>
    <scope>NUCLEOTIDE SEQUENCE [LARGE SCALE GENOMIC DNA]</scope>
    <source>
        <strain evidence="1">51987-8</strain>
    </source>
</reference>
<keyword evidence="2" id="KW-1185">Reference proteome</keyword>